<evidence type="ECO:0008006" key="3">
    <source>
        <dbReference type="Google" id="ProtNLM"/>
    </source>
</evidence>
<protein>
    <recommendedName>
        <fullName evidence="3">Nuclease HARBI1</fullName>
    </recommendedName>
</protein>
<evidence type="ECO:0000313" key="2">
    <source>
        <dbReference type="Proteomes" id="UP001159363"/>
    </source>
</evidence>
<dbReference type="EMBL" id="JARBHB010000004">
    <property type="protein sequence ID" value="KAJ8885733.1"/>
    <property type="molecule type" value="Genomic_DNA"/>
</dbReference>
<accession>A0ABQ9HN08</accession>
<gene>
    <name evidence="1" type="ORF">PR048_011933</name>
</gene>
<dbReference type="Proteomes" id="UP001159363">
    <property type="component" value="Chromosome X"/>
</dbReference>
<name>A0ABQ9HN08_9NEOP</name>
<evidence type="ECO:0000313" key="1">
    <source>
        <dbReference type="EMBL" id="KAJ8885733.1"/>
    </source>
</evidence>
<reference evidence="1 2" key="1">
    <citation type="submission" date="2023-02" db="EMBL/GenBank/DDBJ databases">
        <title>LHISI_Scaffold_Assembly.</title>
        <authorList>
            <person name="Stuart O.P."/>
            <person name="Cleave R."/>
            <person name="Magrath M.J.L."/>
            <person name="Mikheyev A.S."/>
        </authorList>
    </citation>
    <scope>NUCLEOTIDE SEQUENCE [LARGE SCALE GENOMIC DNA]</scope>
    <source>
        <strain evidence="1">Daus_M_001</strain>
        <tissue evidence="1">Leg muscle</tissue>
    </source>
</reference>
<proteinExistence type="predicted"/>
<keyword evidence="2" id="KW-1185">Reference proteome</keyword>
<organism evidence="1 2">
    <name type="scientific">Dryococelus australis</name>
    <dbReference type="NCBI Taxonomy" id="614101"/>
    <lineage>
        <taxon>Eukaryota</taxon>
        <taxon>Metazoa</taxon>
        <taxon>Ecdysozoa</taxon>
        <taxon>Arthropoda</taxon>
        <taxon>Hexapoda</taxon>
        <taxon>Insecta</taxon>
        <taxon>Pterygota</taxon>
        <taxon>Neoptera</taxon>
        <taxon>Polyneoptera</taxon>
        <taxon>Phasmatodea</taxon>
        <taxon>Verophasmatodea</taxon>
        <taxon>Anareolatae</taxon>
        <taxon>Phasmatidae</taxon>
        <taxon>Eurycanthinae</taxon>
        <taxon>Dryococelus</taxon>
    </lineage>
</organism>
<sequence length="162" mass="18288">MSQSSVSRCIRQVSTVINYILMGRRIKFPTSPAEIMRAKQKFMNAHNFPGVVGVTDCTHVAIDAPAANNQLMPLNLYVNIKGYHSMNVQILTPLTKIFYSYASITRYQVNYELSCVLYICSTDLEILSVNAKSGGATYDSFVWRNSQVRQIMETIYIRDGLS</sequence>
<comment type="caution">
    <text evidence="1">The sequence shown here is derived from an EMBL/GenBank/DDBJ whole genome shotgun (WGS) entry which is preliminary data.</text>
</comment>